<dbReference type="PANTHER" id="PTHR33994">
    <property type="entry name" value="OS04G0515000 PROTEIN"/>
    <property type="match status" value="1"/>
</dbReference>
<protein>
    <recommendedName>
        <fullName evidence="4">Late embryogenesis abundant protein LEA-2 subgroup domain-containing protein</fullName>
    </recommendedName>
</protein>
<dbReference type="Proteomes" id="UP000324897">
    <property type="component" value="Unassembled WGS sequence"/>
</dbReference>
<dbReference type="PANTHER" id="PTHR33994:SF38">
    <property type="entry name" value="LATE EMBRYOGENESIS ABUNDANT PROTEIN LEA-2 SUBGROUP DOMAIN-CONTAINING PROTEIN"/>
    <property type="match status" value="1"/>
</dbReference>
<dbReference type="OrthoDB" id="647957at2759"/>
<accession>A0A5J9SJC2</accession>
<dbReference type="EMBL" id="RWGY01000771">
    <property type="protein sequence ID" value="TVT99043.1"/>
    <property type="molecule type" value="Genomic_DNA"/>
</dbReference>
<dbReference type="Gramene" id="TVT99043">
    <property type="protein sequence ID" value="TVT99043"/>
    <property type="gene ID" value="EJB05_55599"/>
</dbReference>
<keyword evidence="1" id="KW-0812">Transmembrane</keyword>
<evidence type="ECO:0008006" key="4">
    <source>
        <dbReference type="Google" id="ProtNLM"/>
    </source>
</evidence>
<sequence length="202" mass="22416">MSSAMDSAKQDITRAVKFALVVIWMTIPFWVISFRTLPVKFSVELRGATGLDAVPAHDDAPISTAFNFTLHAANRRLTDRCYRRGEAVVRYSGYTVASGRTRAFCVGGKEARDVPLVAWAEGVGLPRLIRERMAADWRAGTVDLEVDVKLFRCDDNSARPTWMSCMVKSGGGGGKPPRATRCTTFGFHNWASDITPAWMQYF</sequence>
<keyword evidence="3" id="KW-1185">Reference proteome</keyword>
<evidence type="ECO:0000256" key="1">
    <source>
        <dbReference type="SAM" id="Phobius"/>
    </source>
</evidence>
<keyword evidence="1" id="KW-1133">Transmembrane helix</keyword>
<feature type="transmembrane region" description="Helical" evidence="1">
    <location>
        <begin position="12"/>
        <end position="32"/>
    </location>
</feature>
<organism evidence="2 3">
    <name type="scientific">Eragrostis curvula</name>
    <name type="common">weeping love grass</name>
    <dbReference type="NCBI Taxonomy" id="38414"/>
    <lineage>
        <taxon>Eukaryota</taxon>
        <taxon>Viridiplantae</taxon>
        <taxon>Streptophyta</taxon>
        <taxon>Embryophyta</taxon>
        <taxon>Tracheophyta</taxon>
        <taxon>Spermatophyta</taxon>
        <taxon>Magnoliopsida</taxon>
        <taxon>Liliopsida</taxon>
        <taxon>Poales</taxon>
        <taxon>Poaceae</taxon>
        <taxon>PACMAD clade</taxon>
        <taxon>Chloridoideae</taxon>
        <taxon>Eragrostideae</taxon>
        <taxon>Eragrostidinae</taxon>
        <taxon>Eragrostis</taxon>
    </lineage>
</organism>
<gene>
    <name evidence="2" type="ORF">EJB05_55599</name>
</gene>
<name>A0A5J9SJC2_9POAL</name>
<evidence type="ECO:0000313" key="2">
    <source>
        <dbReference type="EMBL" id="TVT99043.1"/>
    </source>
</evidence>
<evidence type="ECO:0000313" key="3">
    <source>
        <dbReference type="Proteomes" id="UP000324897"/>
    </source>
</evidence>
<feature type="non-terminal residue" evidence="2">
    <location>
        <position position="1"/>
    </location>
</feature>
<dbReference type="AlphaFoldDB" id="A0A5J9SJC2"/>
<proteinExistence type="predicted"/>
<keyword evidence="1" id="KW-0472">Membrane</keyword>
<reference evidence="2 3" key="1">
    <citation type="journal article" date="2019" name="Sci. Rep.">
        <title>A high-quality genome of Eragrostis curvula grass provides insights into Poaceae evolution and supports new strategies to enhance forage quality.</title>
        <authorList>
            <person name="Carballo J."/>
            <person name="Santos B.A.C.M."/>
            <person name="Zappacosta D."/>
            <person name="Garbus I."/>
            <person name="Selva J.P."/>
            <person name="Gallo C.A."/>
            <person name="Diaz A."/>
            <person name="Albertini E."/>
            <person name="Caccamo M."/>
            <person name="Echenique V."/>
        </authorList>
    </citation>
    <scope>NUCLEOTIDE SEQUENCE [LARGE SCALE GENOMIC DNA]</scope>
    <source>
        <strain evidence="3">cv. Victoria</strain>
        <tissue evidence="2">Leaf</tissue>
    </source>
</reference>
<comment type="caution">
    <text evidence="2">The sequence shown here is derived from an EMBL/GenBank/DDBJ whole genome shotgun (WGS) entry which is preliminary data.</text>
</comment>